<organism evidence="2 3">
    <name type="scientific">Physeter macrocephalus</name>
    <name type="common">Sperm whale</name>
    <name type="synonym">Physeter catodon</name>
    <dbReference type="NCBI Taxonomy" id="9755"/>
    <lineage>
        <taxon>Eukaryota</taxon>
        <taxon>Metazoa</taxon>
        <taxon>Chordata</taxon>
        <taxon>Craniata</taxon>
        <taxon>Vertebrata</taxon>
        <taxon>Euteleostomi</taxon>
        <taxon>Mammalia</taxon>
        <taxon>Eutheria</taxon>
        <taxon>Laurasiatheria</taxon>
        <taxon>Artiodactyla</taxon>
        <taxon>Whippomorpha</taxon>
        <taxon>Cetacea</taxon>
        <taxon>Odontoceti</taxon>
        <taxon>Physeteridae</taxon>
        <taxon>Physeter</taxon>
    </lineage>
</organism>
<evidence type="ECO:0000313" key="2">
    <source>
        <dbReference type="Proteomes" id="UP000248484"/>
    </source>
</evidence>
<gene>
    <name evidence="3" type="primary">LOC129391886</name>
</gene>
<dbReference type="GeneID" id="129391886"/>
<feature type="compositionally biased region" description="Low complexity" evidence="1">
    <location>
        <begin position="37"/>
        <end position="56"/>
    </location>
</feature>
<feature type="compositionally biased region" description="Low complexity" evidence="1">
    <location>
        <begin position="73"/>
        <end position="92"/>
    </location>
</feature>
<feature type="compositionally biased region" description="Pro residues" evidence="1">
    <location>
        <begin position="26"/>
        <end position="36"/>
    </location>
</feature>
<feature type="compositionally biased region" description="Low complexity" evidence="1">
    <location>
        <begin position="111"/>
        <end position="123"/>
    </location>
</feature>
<dbReference type="KEGG" id="pcad:129391886"/>
<sequence length="214" mass="21361">MGVLLGSRAASLAPLTHSSIANLSPPAGPPTSPSPGPAAARCLPLRSSSPPRRGALPGPGGPGEARRGPGPPLGRRAAAAGAALPGARRTLLPAPPPRAGPSPRGPRSRPRGSVPAPSVVPGRCSPPAREGGRWVSAEKVNEGGGGVCERLTRGARAPPAPPARRLHGRAARLGGQAPDRARVSGKGVFPQAACCVGAGLGARKHMKSQQPSRR</sequence>
<dbReference type="RefSeq" id="XP_054939018.1">
    <property type="nucleotide sequence ID" value="XM_055083043.1"/>
</dbReference>
<dbReference type="Proteomes" id="UP000248484">
    <property type="component" value="Unplaced"/>
</dbReference>
<feature type="compositionally biased region" description="Pro residues" evidence="1">
    <location>
        <begin position="93"/>
        <end position="104"/>
    </location>
</feature>
<name>A0A9W2WIZ2_PHYMC</name>
<reference evidence="3" key="1">
    <citation type="submission" date="2025-08" db="UniProtKB">
        <authorList>
            <consortium name="RefSeq"/>
        </authorList>
    </citation>
    <scope>IDENTIFICATION</scope>
    <source>
        <tissue evidence="3">Muscle</tissue>
    </source>
</reference>
<dbReference type="AlphaFoldDB" id="A0A9W2WIZ2"/>
<keyword evidence="2" id="KW-1185">Reference proteome</keyword>
<evidence type="ECO:0000256" key="1">
    <source>
        <dbReference type="SAM" id="MobiDB-lite"/>
    </source>
</evidence>
<evidence type="ECO:0000313" key="3">
    <source>
        <dbReference type="RefSeq" id="XP_054939018.1"/>
    </source>
</evidence>
<proteinExistence type="predicted"/>
<feature type="region of interest" description="Disordered" evidence="1">
    <location>
        <begin position="19"/>
        <end position="165"/>
    </location>
</feature>
<accession>A0A9W2WIZ2</accession>
<protein>
    <submittedName>
        <fullName evidence="3">Translation initiation factor IF-2-like</fullName>
    </submittedName>
</protein>